<dbReference type="AlphaFoldDB" id="D2BEU7"/>
<dbReference type="EMBL" id="CP001814">
    <property type="protein sequence ID" value="ACZ86308.1"/>
    <property type="molecule type" value="Genomic_DNA"/>
</dbReference>
<name>D2BEU7_STRRD</name>
<dbReference type="Gene3D" id="3.40.1610.10">
    <property type="entry name" value="CV3147-like domain"/>
    <property type="match status" value="1"/>
</dbReference>
<evidence type="ECO:0000259" key="2">
    <source>
        <dbReference type="Pfam" id="PF06032"/>
    </source>
</evidence>
<dbReference type="OrthoDB" id="3170437at2"/>
<feature type="domain" description="S-Me-THD N-terminal" evidence="2">
    <location>
        <begin position="10"/>
        <end position="162"/>
    </location>
</feature>
<feature type="domain" description="S-Me-THD-like C-terminal" evidence="3">
    <location>
        <begin position="228"/>
        <end position="319"/>
    </location>
</feature>
<keyword evidence="5" id="KW-1185">Reference proteome</keyword>
<dbReference type="InterPro" id="IPR048350">
    <property type="entry name" value="S-Me-THD-like_C"/>
</dbReference>
<evidence type="ECO:0000256" key="1">
    <source>
        <dbReference type="SAM" id="MobiDB-lite"/>
    </source>
</evidence>
<reference evidence="4 5" key="1">
    <citation type="journal article" date="2010" name="Stand. Genomic Sci.">
        <title>Complete genome sequence of Streptosporangium roseum type strain (NI 9100).</title>
        <authorList>
            <person name="Nolan M."/>
            <person name="Sikorski J."/>
            <person name="Jando M."/>
            <person name="Lucas S."/>
            <person name="Lapidus A."/>
            <person name="Glavina Del Rio T."/>
            <person name="Chen F."/>
            <person name="Tice H."/>
            <person name="Pitluck S."/>
            <person name="Cheng J.F."/>
            <person name="Chertkov O."/>
            <person name="Sims D."/>
            <person name="Meincke L."/>
            <person name="Brettin T."/>
            <person name="Han C."/>
            <person name="Detter J.C."/>
            <person name="Bruce D."/>
            <person name="Goodwin L."/>
            <person name="Land M."/>
            <person name="Hauser L."/>
            <person name="Chang Y.J."/>
            <person name="Jeffries C.D."/>
            <person name="Ivanova N."/>
            <person name="Mavromatis K."/>
            <person name="Mikhailova N."/>
            <person name="Chen A."/>
            <person name="Palaniappan K."/>
            <person name="Chain P."/>
            <person name="Rohde M."/>
            <person name="Goker M."/>
            <person name="Bristow J."/>
            <person name="Eisen J.A."/>
            <person name="Markowitz V."/>
            <person name="Hugenholtz P."/>
            <person name="Kyrpides N.C."/>
            <person name="Klenk H.P."/>
        </authorList>
    </citation>
    <scope>NUCLEOTIDE SEQUENCE [LARGE SCALE GENOMIC DNA]</scope>
    <source>
        <strain evidence="5">ATCC 12428 / DSM 43021 / JCM 3005 / NI 9100</strain>
    </source>
</reference>
<dbReference type="Gene3D" id="2.40.390.10">
    <property type="entry name" value="CV3147-like"/>
    <property type="match status" value="1"/>
</dbReference>
<proteinExistence type="predicted"/>
<dbReference type="STRING" id="479432.Sros_3369"/>
<evidence type="ECO:0008006" key="6">
    <source>
        <dbReference type="Google" id="ProtNLM"/>
    </source>
</evidence>
<dbReference type="RefSeq" id="WP_012890052.1">
    <property type="nucleotide sequence ID" value="NC_013595.1"/>
</dbReference>
<dbReference type="Pfam" id="PF20906">
    <property type="entry name" value="S-Me-THD_C"/>
    <property type="match status" value="1"/>
</dbReference>
<dbReference type="InterPro" id="IPR024071">
    <property type="entry name" value="S-Me-THD_C_sf"/>
</dbReference>
<accession>D2BEU7</accession>
<evidence type="ECO:0000259" key="3">
    <source>
        <dbReference type="Pfam" id="PF20906"/>
    </source>
</evidence>
<dbReference type="KEGG" id="sro:Sros_3369"/>
<dbReference type="Pfam" id="PF06032">
    <property type="entry name" value="S-Me-THD_N"/>
    <property type="match status" value="1"/>
</dbReference>
<dbReference type="SUPFAM" id="SSF160991">
    <property type="entry name" value="CV3147-like"/>
    <property type="match status" value="1"/>
</dbReference>
<dbReference type="InterPro" id="IPR010318">
    <property type="entry name" value="S-Me-THD_N"/>
</dbReference>
<sequence length="390" mass="40420">MDIDNELLPAYARGCAVLGSGGGGSVSMMRAVAAQALEEHGPVRVIQPEELAPGALVMPCGSVGTSAVQVERIGGRGEPAYLREQVEKLHGSRVEALMPSEIGGANGCVAVAWAAYLGLPLVDADGMGRAFPRMDQTAMELHGISPTPAVLCDERGRTVVIDNVDGRWLERLARVALEAFGGQMASSEYVLRAAQVRASTVTGSITRAAGLGENLPAPLLTGKVATVEGGSILVEGLGADGGRLIRIEAQSEYLAVFEDGDLLAAVPDIIALLDTRSGDAVQVEQLRYGLRVGVVRLECDPVWRTPAGLRLGGPEAFGLSGLPGPSGRFPGLAGLTAPGLSRPSEPLPDPSRTSEPLPDPSRTSEPLPDPSRPSGRLSGAPRPCGPEAEK</sequence>
<dbReference type="Proteomes" id="UP000002029">
    <property type="component" value="Chromosome"/>
</dbReference>
<dbReference type="InterPro" id="IPR027479">
    <property type="entry name" value="S-Me-THD_N_sf"/>
</dbReference>
<dbReference type="HOGENOM" id="CLU_038930_0_1_11"/>
<evidence type="ECO:0000313" key="4">
    <source>
        <dbReference type="EMBL" id="ACZ86308.1"/>
    </source>
</evidence>
<gene>
    <name evidence="4" type="ordered locus">Sros_3369</name>
</gene>
<organism evidence="4 5">
    <name type="scientific">Streptosporangium roseum (strain ATCC 12428 / DSM 43021 / JCM 3005 / KCTC 9067 / NCIMB 10171 / NRRL 2505 / NI 9100)</name>
    <dbReference type="NCBI Taxonomy" id="479432"/>
    <lineage>
        <taxon>Bacteria</taxon>
        <taxon>Bacillati</taxon>
        <taxon>Actinomycetota</taxon>
        <taxon>Actinomycetes</taxon>
        <taxon>Streptosporangiales</taxon>
        <taxon>Streptosporangiaceae</taxon>
        <taxon>Streptosporangium</taxon>
    </lineage>
</organism>
<evidence type="ECO:0000313" key="5">
    <source>
        <dbReference type="Proteomes" id="UP000002029"/>
    </source>
</evidence>
<feature type="region of interest" description="Disordered" evidence="1">
    <location>
        <begin position="328"/>
        <end position="390"/>
    </location>
</feature>
<protein>
    <recommendedName>
        <fullName evidence="6">DUF917 domain-containing protein</fullName>
    </recommendedName>
</protein>
<dbReference type="eggNOG" id="COG3535">
    <property type="taxonomic scope" value="Bacteria"/>
</dbReference>